<feature type="transmembrane region" description="Helical" evidence="1">
    <location>
        <begin position="39"/>
        <end position="59"/>
    </location>
</feature>
<name>A0ABS2NNE1_9FIRM</name>
<evidence type="ECO:0000256" key="1">
    <source>
        <dbReference type="SAM" id="Phobius"/>
    </source>
</evidence>
<proteinExistence type="predicted"/>
<keyword evidence="1" id="KW-0472">Membrane</keyword>
<organism evidence="2 3">
    <name type="scientific">Alkaliphilus hydrothermalis</name>
    <dbReference type="NCBI Taxonomy" id="1482730"/>
    <lineage>
        <taxon>Bacteria</taxon>
        <taxon>Bacillati</taxon>
        <taxon>Bacillota</taxon>
        <taxon>Clostridia</taxon>
        <taxon>Peptostreptococcales</taxon>
        <taxon>Natronincolaceae</taxon>
        <taxon>Alkaliphilus</taxon>
    </lineage>
</organism>
<keyword evidence="1" id="KW-0812">Transmembrane</keyword>
<feature type="transmembrane region" description="Helical" evidence="1">
    <location>
        <begin position="71"/>
        <end position="90"/>
    </location>
</feature>
<dbReference type="Proteomes" id="UP001314796">
    <property type="component" value="Unassembled WGS sequence"/>
</dbReference>
<accession>A0ABS2NNE1</accession>
<feature type="transmembrane region" description="Helical" evidence="1">
    <location>
        <begin position="171"/>
        <end position="190"/>
    </location>
</feature>
<feature type="transmembrane region" description="Helical" evidence="1">
    <location>
        <begin position="120"/>
        <end position="140"/>
    </location>
</feature>
<evidence type="ECO:0000313" key="2">
    <source>
        <dbReference type="EMBL" id="MBM7614467.1"/>
    </source>
</evidence>
<feature type="transmembrane region" description="Helical" evidence="1">
    <location>
        <begin position="196"/>
        <end position="219"/>
    </location>
</feature>
<protein>
    <submittedName>
        <fullName evidence="2">Uncharacterized protein</fullName>
    </submittedName>
</protein>
<sequence>MNKEQDVKQVIDDLVFIKTAISKNSNIFKFMSITDILKTFILFSGLLIIALSSGIYFLIGKYGDFQGIPSGVKFIVYLILVVSVAAVGVFKTKTILGAAQHVNRDITVGKLFKEVYTSQSLVIMLPYIFSISMIIVFFVNNQHMEYIVPFLSIFFGLLCSSMVNIFHVKELLVLGSWLVLSGVIALLSMLSLHPLLIVNFTFGIGMLLMYVMILISSVAEKGEQ</sequence>
<feature type="transmembrane region" description="Helical" evidence="1">
    <location>
        <begin position="146"/>
        <end position="166"/>
    </location>
</feature>
<dbReference type="RefSeq" id="WP_204400730.1">
    <property type="nucleotide sequence ID" value="NZ_JAFBEE010000004.1"/>
</dbReference>
<reference evidence="2 3" key="1">
    <citation type="submission" date="2021-01" db="EMBL/GenBank/DDBJ databases">
        <title>Genomic Encyclopedia of Type Strains, Phase IV (KMG-IV): sequencing the most valuable type-strain genomes for metagenomic binning, comparative biology and taxonomic classification.</title>
        <authorList>
            <person name="Goeker M."/>
        </authorList>
    </citation>
    <scope>NUCLEOTIDE SEQUENCE [LARGE SCALE GENOMIC DNA]</scope>
    <source>
        <strain evidence="2 3">DSM 25890</strain>
    </source>
</reference>
<keyword evidence="1" id="KW-1133">Transmembrane helix</keyword>
<gene>
    <name evidence="2" type="ORF">JOC73_000978</name>
</gene>
<comment type="caution">
    <text evidence="2">The sequence shown here is derived from an EMBL/GenBank/DDBJ whole genome shotgun (WGS) entry which is preliminary data.</text>
</comment>
<evidence type="ECO:0000313" key="3">
    <source>
        <dbReference type="Proteomes" id="UP001314796"/>
    </source>
</evidence>
<dbReference type="EMBL" id="JAFBEE010000004">
    <property type="protein sequence ID" value="MBM7614467.1"/>
    <property type="molecule type" value="Genomic_DNA"/>
</dbReference>
<keyword evidence="3" id="KW-1185">Reference proteome</keyword>